<dbReference type="Gramene" id="QL02p089888:mrna">
    <property type="protein sequence ID" value="QL02p089888:mrna"/>
    <property type="gene ID" value="QL02p089888"/>
</dbReference>
<dbReference type="Gene3D" id="1.25.40.10">
    <property type="entry name" value="Tetratricopeptide repeat domain"/>
    <property type="match status" value="2"/>
</dbReference>
<name>A0A7N2L151_QUELO</name>
<reference evidence="3" key="2">
    <citation type="submission" date="2021-01" db="UniProtKB">
        <authorList>
            <consortium name="EnsemblPlants"/>
        </authorList>
    </citation>
    <scope>IDENTIFICATION</scope>
</reference>
<dbReference type="GO" id="GO:0017148">
    <property type="term" value="P:negative regulation of translation"/>
    <property type="evidence" value="ECO:0007669"/>
    <property type="project" value="TreeGrafter"/>
</dbReference>
<dbReference type="InterPro" id="IPR039740">
    <property type="entry name" value="CNOT10"/>
</dbReference>
<dbReference type="Proteomes" id="UP000594261">
    <property type="component" value="Chromosome 2"/>
</dbReference>
<evidence type="ECO:0000256" key="1">
    <source>
        <dbReference type="ARBA" id="ARBA00010080"/>
    </source>
</evidence>
<evidence type="ECO:0008006" key="5">
    <source>
        <dbReference type="Google" id="ProtNLM"/>
    </source>
</evidence>
<organism evidence="3 4">
    <name type="scientific">Quercus lobata</name>
    <name type="common">Valley oak</name>
    <dbReference type="NCBI Taxonomy" id="97700"/>
    <lineage>
        <taxon>Eukaryota</taxon>
        <taxon>Viridiplantae</taxon>
        <taxon>Streptophyta</taxon>
        <taxon>Embryophyta</taxon>
        <taxon>Tracheophyta</taxon>
        <taxon>Spermatophyta</taxon>
        <taxon>Magnoliopsida</taxon>
        <taxon>eudicotyledons</taxon>
        <taxon>Gunneridae</taxon>
        <taxon>Pentapetalae</taxon>
        <taxon>rosids</taxon>
        <taxon>fabids</taxon>
        <taxon>Fagales</taxon>
        <taxon>Fagaceae</taxon>
        <taxon>Quercus</taxon>
    </lineage>
</organism>
<comment type="similarity">
    <text evidence="1">Belongs to the CNOT10 family.</text>
</comment>
<dbReference type="GO" id="GO:0006402">
    <property type="term" value="P:mRNA catabolic process"/>
    <property type="evidence" value="ECO:0007669"/>
    <property type="project" value="TreeGrafter"/>
</dbReference>
<dbReference type="InParanoid" id="A0A7N2L151"/>
<feature type="compositionally biased region" description="Low complexity" evidence="2">
    <location>
        <begin position="746"/>
        <end position="759"/>
    </location>
</feature>
<keyword evidence="4" id="KW-1185">Reference proteome</keyword>
<feature type="region of interest" description="Disordered" evidence="2">
    <location>
        <begin position="731"/>
        <end position="759"/>
    </location>
</feature>
<dbReference type="SUPFAM" id="SSF48452">
    <property type="entry name" value="TPR-like"/>
    <property type="match status" value="1"/>
</dbReference>
<dbReference type="EnsemblPlants" id="QL02p089888:mrna">
    <property type="protein sequence ID" value="QL02p089888:mrna"/>
    <property type="gene ID" value="QL02p089888"/>
</dbReference>
<reference evidence="4" key="1">
    <citation type="journal article" date="2016" name="G3 (Bethesda)">
        <title>First Draft Assembly and Annotation of the Genome of a California Endemic Oak Quercus lobata Nee (Fagaceae).</title>
        <authorList>
            <person name="Sork V.L."/>
            <person name="Fitz-Gibbon S.T."/>
            <person name="Puiu D."/>
            <person name="Crepeau M."/>
            <person name="Gugger P.F."/>
            <person name="Sherman R."/>
            <person name="Stevens K."/>
            <person name="Langley C.H."/>
            <person name="Pellegrini M."/>
            <person name="Salzberg S.L."/>
        </authorList>
    </citation>
    <scope>NUCLEOTIDE SEQUENCE [LARGE SCALE GENOMIC DNA]</scope>
    <source>
        <strain evidence="4">cv. SW786</strain>
    </source>
</reference>
<proteinExistence type="inferred from homology"/>
<dbReference type="PANTHER" id="PTHR12979">
    <property type="entry name" value="CCR4-NOT TRANSCRIPTION COMPLEX SUBUNIT 10"/>
    <property type="match status" value="1"/>
</dbReference>
<dbReference type="OMA" id="PECSRMY"/>
<dbReference type="PANTHER" id="PTHR12979:SF5">
    <property type="entry name" value="CCR4-NOT TRANSCRIPTION COMPLEX SUBUNIT 10"/>
    <property type="match status" value="1"/>
</dbReference>
<evidence type="ECO:0000313" key="4">
    <source>
        <dbReference type="Proteomes" id="UP000594261"/>
    </source>
</evidence>
<accession>A0A7N2L151</accession>
<dbReference type="SMART" id="SM00028">
    <property type="entry name" value="TPR"/>
    <property type="match status" value="4"/>
</dbReference>
<evidence type="ECO:0000313" key="3">
    <source>
        <dbReference type="EnsemblPlants" id="QL02p089888:mrna"/>
    </source>
</evidence>
<sequence length="1012" mass="109835">MDARDSLSPSTVASSAASVTATAAAAAASAAVTVSPNRDGSSSGTEDDAVLSAAAALAKDAALHFQSSKFADCVEVLNQLLLKKQDDPKVIHNIAIAEYFRDGCSDPRKLLEVLNNVKVGSMKDPRLRLGLVGRMEKGEIVLEISVLEMVLFRRSFDVSPSAALQGNTVVMYDVSSTEVSDWLVGSSHGAQQEITTPIVSLANEWEQIGPAQKRSEVLACASGEQVEAVSNLGNKVISGSKGSSAANSASIVYTDEFDTSVAILNIAVIWFHLHEYAKALSVLGPLYQNIEPIDETTALHICLLLLDVALACHDASKSAKVAIKSSNDVKSHHKVSATLVGNVLAEMAVRLKKKEKLEIEKDALIYVERAFGVSCMSQVDNGSMAQQQSANLVAKSSSFPSSSLATDASNSDLASSVIASENPLRRTLSDDALEYETMLSKLDIGGQNAVRPAGLSSSNDLSRTPVDRSFTTVDLKLKLQLYKVRFLLLTRNLKQAKREVKHVMNIARGKDSCTALLLKSQIEYARGNHRKAIKLLVASNNRTDTAISSIFNNNLGCIYYQLGKYHTSSIFFSKALTDTSSLRKDKPLKLSTFAQDNSLHIIYNCGLQYLACGKPILAARCFQKASLVFYNWPLLWLRLAECCLMALEKGLVKTSRPPSERSEVRVHVVGEGKWRQLVTEDGISRNGLVDSVEMDDCMLSNDEQPKLSMSLARQCLYNALHLLNCSDSTHSKPDLPSNFSEENESSEVASSKNSNHKNLNSVESKAFSVTVGIGQVNANGDAREPKGGTSQELIQNSLSHYEGIRRNENQLIKQAVLANLAYVELELENPMKALSTTRSLLELPECSRIYFFLGHVYAAEALCLLNKPKEAAEHLSIYLSGGNNFELPFSQEDCEQLQVERTIDSEELNGGLVTAKNSSPDDSQGIVFLSPEEACAALYANFAAASAMQGELEQAYNFATLALSILPNSPEATLTTIYVDLMLGKSREALAKLKQCSRVRFLPSGITVNKSS</sequence>
<protein>
    <recommendedName>
        <fullName evidence="5">CCR4-NOT transcription complex subunit 10</fullName>
    </recommendedName>
</protein>
<dbReference type="GO" id="GO:0030014">
    <property type="term" value="C:CCR4-NOT complex"/>
    <property type="evidence" value="ECO:0007669"/>
    <property type="project" value="InterPro"/>
</dbReference>
<dbReference type="FunCoup" id="A0A7N2L151">
    <property type="interactions" value="4180"/>
</dbReference>
<dbReference type="InterPro" id="IPR019734">
    <property type="entry name" value="TPR_rpt"/>
</dbReference>
<dbReference type="InterPro" id="IPR011990">
    <property type="entry name" value="TPR-like_helical_dom_sf"/>
</dbReference>
<evidence type="ECO:0000256" key="2">
    <source>
        <dbReference type="SAM" id="MobiDB-lite"/>
    </source>
</evidence>
<dbReference type="AlphaFoldDB" id="A0A7N2L151"/>